<keyword evidence="1" id="KW-1133">Transmembrane helix</keyword>
<feature type="transmembrane region" description="Helical" evidence="1">
    <location>
        <begin position="59"/>
        <end position="81"/>
    </location>
</feature>
<keyword evidence="1" id="KW-0472">Membrane</keyword>
<accession>A0ABR8WKD5</accession>
<feature type="transmembrane region" description="Helical" evidence="1">
    <location>
        <begin position="135"/>
        <end position="161"/>
    </location>
</feature>
<feature type="transmembrane region" description="Helical" evidence="1">
    <location>
        <begin position="198"/>
        <end position="220"/>
    </location>
</feature>
<dbReference type="Pfam" id="PF14093">
    <property type="entry name" value="DUF4271"/>
    <property type="match status" value="1"/>
</dbReference>
<comment type="caution">
    <text evidence="2">The sequence shown here is derived from an EMBL/GenBank/DDBJ whole genome shotgun (WGS) entry which is preliminary data.</text>
</comment>
<reference evidence="2 3" key="1">
    <citation type="submission" date="2020-08" db="EMBL/GenBank/DDBJ databases">
        <title>A Genomic Blueprint of the Chicken Gut Microbiome.</title>
        <authorList>
            <person name="Gilroy R."/>
            <person name="Ravi A."/>
            <person name="Getino M."/>
            <person name="Pursley I."/>
            <person name="Horton D.L."/>
            <person name="Alikhan N.-F."/>
            <person name="Baker D."/>
            <person name="Gharbi K."/>
            <person name="Hall N."/>
            <person name="Watson M."/>
            <person name="Adriaenssens E.M."/>
            <person name="Foster-Nyarko E."/>
            <person name="Jarju S."/>
            <person name="Secka A."/>
            <person name="Antonio M."/>
            <person name="Oren A."/>
            <person name="Chaudhuri R."/>
            <person name="La Ragione R.M."/>
            <person name="Hildebrand F."/>
            <person name="Pallen M.J."/>
        </authorList>
    </citation>
    <scope>NUCLEOTIDE SEQUENCE [LARGE SCALE GENOMIC DNA]</scope>
    <source>
        <strain evidence="2 3">Sa1CVA4</strain>
    </source>
</reference>
<sequence>MLTFAKKYKLIRLAQDNDWVILLITGCIFLLLFMLRSLQRESSLPEFLLQKFPDATNSFLSWATISVVYSLMFATALSQFIPIVPKFVRQFPFFGYELNKFGFTLIIVSIFYLLRTGLGFLLFAGTGASRRWERFYFTAGKFYFVFSVLLIILNVAQFYVITDRDSFFMFSIILFLAMFIFKNIFYLMQPEAILPQKWYYKFLYICTLQIVPVLVLWKVLFV</sequence>
<feature type="transmembrane region" description="Helical" evidence="1">
    <location>
        <begin position="101"/>
        <end position="123"/>
    </location>
</feature>
<feature type="transmembrane region" description="Helical" evidence="1">
    <location>
        <begin position="167"/>
        <end position="186"/>
    </location>
</feature>
<dbReference type="InterPro" id="IPR025367">
    <property type="entry name" value="DUF4271"/>
</dbReference>
<evidence type="ECO:0000313" key="3">
    <source>
        <dbReference type="Proteomes" id="UP000626242"/>
    </source>
</evidence>
<evidence type="ECO:0000256" key="1">
    <source>
        <dbReference type="SAM" id="Phobius"/>
    </source>
</evidence>
<protein>
    <submittedName>
        <fullName evidence="2">DUF4271 domain-containing protein</fullName>
    </submittedName>
</protein>
<gene>
    <name evidence="2" type="ORF">H9628_03285</name>
</gene>
<keyword evidence="1" id="KW-0812">Transmembrane</keyword>
<organism evidence="2 3">
    <name type="scientific">Kaistella pullorum</name>
    <dbReference type="NCBI Taxonomy" id="2763074"/>
    <lineage>
        <taxon>Bacteria</taxon>
        <taxon>Pseudomonadati</taxon>
        <taxon>Bacteroidota</taxon>
        <taxon>Flavobacteriia</taxon>
        <taxon>Flavobacteriales</taxon>
        <taxon>Weeksellaceae</taxon>
        <taxon>Chryseobacterium group</taxon>
        <taxon>Kaistella</taxon>
    </lineage>
</organism>
<dbReference type="Proteomes" id="UP000626242">
    <property type="component" value="Unassembled WGS sequence"/>
</dbReference>
<name>A0ABR8WKD5_9FLAO</name>
<feature type="transmembrane region" description="Helical" evidence="1">
    <location>
        <begin position="20"/>
        <end position="38"/>
    </location>
</feature>
<keyword evidence="3" id="KW-1185">Reference proteome</keyword>
<evidence type="ECO:0000313" key="2">
    <source>
        <dbReference type="EMBL" id="MBD8017484.1"/>
    </source>
</evidence>
<proteinExistence type="predicted"/>
<dbReference type="EMBL" id="JACSPS010000001">
    <property type="protein sequence ID" value="MBD8017484.1"/>
    <property type="molecule type" value="Genomic_DNA"/>
</dbReference>